<feature type="compositionally biased region" description="Basic and acidic residues" evidence="1">
    <location>
        <begin position="54"/>
        <end position="70"/>
    </location>
</feature>
<evidence type="ECO:0000313" key="2">
    <source>
        <dbReference type="EMBL" id="AYP70015.1"/>
    </source>
</evidence>
<name>A0A455LM04_9CAUD</name>
<proteinExistence type="predicted"/>
<feature type="region of interest" description="Disordered" evidence="1">
    <location>
        <begin position="1"/>
        <end position="105"/>
    </location>
</feature>
<reference evidence="2 3" key="1">
    <citation type="journal article" date="2019" name="PLoS ONE">
        <title>Mycobacteriophage CRB2 defines a new subcluster in mycobacteriophage classification.</title>
        <authorList>
            <person name="Suarez C.A."/>
            <person name="Franceschelli J.J."/>
            <person name="Morbidoni H.R."/>
        </authorList>
    </citation>
    <scope>NUCLEOTIDE SEQUENCE [LARGE SCALE GENOMIC DNA]</scope>
</reference>
<organism evidence="2 3">
    <name type="scientific">Mycobacterium phage CRB2</name>
    <dbReference type="NCBI Taxonomy" id="2483623"/>
    <lineage>
        <taxon>Viruses</taxon>
        <taxon>Duplodnaviria</taxon>
        <taxon>Heunggongvirae</taxon>
        <taxon>Uroviricota</taxon>
        <taxon>Caudoviricetes</taxon>
        <taxon>Bclasvirinae</taxon>
        <taxon>Quesadillavirus</taxon>
        <taxon>Quesadillavirus CRB2</taxon>
    </lineage>
</organism>
<dbReference type="EMBL" id="MK059749">
    <property type="protein sequence ID" value="AYP70015.1"/>
    <property type="molecule type" value="Genomic_DNA"/>
</dbReference>
<dbReference type="Pfam" id="PF23781">
    <property type="entry name" value="Phage_TAC_16"/>
    <property type="match status" value="1"/>
</dbReference>
<accession>A0A455LM04</accession>
<sequence>MTTFNADGSTGPADAQLAPPPDLTDHAQEDRPAMTDAERAELAARVKGTATPRTPEERAALLTEDERRADYAAAKSRQLAGLDPQPGDDEKLADDPDADPTVVEAEGPGTTIALAPTVDVSKLGEDWPYDWLEFKGDKLGIRLPTRQALAAFSLASSKYVSLGVKNDLTGLFIARHLSPESYGRVFSRLMDPDENDYDVDTVGELFNAIVMAAVNADKPATPDAAK</sequence>
<keyword evidence="3" id="KW-1185">Reference proteome</keyword>
<evidence type="ECO:0000313" key="3">
    <source>
        <dbReference type="Proteomes" id="UP000292006"/>
    </source>
</evidence>
<dbReference type="InterPro" id="IPR056927">
    <property type="entry name" value="Phage_TAC"/>
</dbReference>
<dbReference type="Proteomes" id="UP000292006">
    <property type="component" value="Segment"/>
</dbReference>
<evidence type="ECO:0000256" key="1">
    <source>
        <dbReference type="SAM" id="MobiDB-lite"/>
    </source>
</evidence>
<feature type="compositionally biased region" description="Basic and acidic residues" evidence="1">
    <location>
        <begin position="23"/>
        <end position="44"/>
    </location>
</feature>
<protein>
    <submittedName>
        <fullName evidence="2">Tail assembly chaperone</fullName>
    </submittedName>
</protein>
<gene>
    <name evidence="2" type="ORF">CRB2_29</name>
</gene>